<dbReference type="Proteomes" id="UP001596422">
    <property type="component" value="Unassembled WGS sequence"/>
</dbReference>
<evidence type="ECO:0000256" key="2">
    <source>
        <dbReference type="ARBA" id="ARBA00022692"/>
    </source>
</evidence>
<dbReference type="PANTHER" id="PTHR36985">
    <property type="entry name" value="TRANSLOCATION AND ASSEMBLY MODULE SUBUNIT TAMB"/>
    <property type="match status" value="1"/>
</dbReference>
<proteinExistence type="predicted"/>
<keyword evidence="6" id="KW-1185">Reference proteome</keyword>
<reference evidence="6" key="1">
    <citation type="journal article" date="2019" name="Int. J. Syst. Evol. Microbiol.">
        <title>The Global Catalogue of Microorganisms (GCM) 10K type strain sequencing project: providing services to taxonomists for standard genome sequencing and annotation.</title>
        <authorList>
            <consortium name="The Broad Institute Genomics Platform"/>
            <consortium name="The Broad Institute Genome Sequencing Center for Infectious Disease"/>
            <person name="Wu L."/>
            <person name="Ma J."/>
        </authorList>
    </citation>
    <scope>NUCLEOTIDE SEQUENCE [LARGE SCALE GENOMIC DNA]</scope>
    <source>
        <strain evidence="6">NBRC 111756</strain>
    </source>
</reference>
<keyword evidence="2" id="KW-0812">Transmembrane</keyword>
<evidence type="ECO:0000256" key="4">
    <source>
        <dbReference type="ARBA" id="ARBA00023136"/>
    </source>
</evidence>
<accession>A0ABW2A1H5</accession>
<sequence>MKRWLLRILLALLVLVLLLLSGVAAIGLTESGTRWLVRQLQPLLPGELAYADLRGRLFDRIEIDGLSYRQQALQLEAGRIEFALVPWPCCRDACSSTVSASNPSTCSCRRRRRSRHLPPNPRRSRCSCPERSDCRWRCRSARSMVGTCA</sequence>
<evidence type="ECO:0000313" key="5">
    <source>
        <dbReference type="EMBL" id="MFC6671338.1"/>
    </source>
</evidence>
<keyword evidence="4" id="KW-0472">Membrane</keyword>
<evidence type="ECO:0008006" key="7">
    <source>
        <dbReference type="Google" id="ProtNLM"/>
    </source>
</evidence>
<name>A0ABW2A1H5_9GAMM</name>
<dbReference type="PANTHER" id="PTHR36985:SF1">
    <property type="entry name" value="TRANSLOCATION AND ASSEMBLY MODULE SUBUNIT TAMB"/>
    <property type="match status" value="1"/>
</dbReference>
<comment type="subcellular location">
    <subcellularLocation>
        <location evidence="1">Membrane</location>
        <topology evidence="1">Single-pass membrane protein</topology>
    </subcellularLocation>
</comment>
<evidence type="ECO:0000313" key="6">
    <source>
        <dbReference type="Proteomes" id="UP001596422"/>
    </source>
</evidence>
<organism evidence="5 6">
    <name type="scientific">Marinobacterium aestuariivivens</name>
    <dbReference type="NCBI Taxonomy" id="1698799"/>
    <lineage>
        <taxon>Bacteria</taxon>
        <taxon>Pseudomonadati</taxon>
        <taxon>Pseudomonadota</taxon>
        <taxon>Gammaproteobacteria</taxon>
        <taxon>Oceanospirillales</taxon>
        <taxon>Oceanospirillaceae</taxon>
        <taxon>Marinobacterium</taxon>
    </lineage>
</organism>
<dbReference type="RefSeq" id="WP_379909851.1">
    <property type="nucleotide sequence ID" value="NZ_JBHSWE010000001.1"/>
</dbReference>
<comment type="caution">
    <text evidence="5">The sequence shown here is derived from an EMBL/GenBank/DDBJ whole genome shotgun (WGS) entry which is preliminary data.</text>
</comment>
<evidence type="ECO:0000256" key="1">
    <source>
        <dbReference type="ARBA" id="ARBA00004167"/>
    </source>
</evidence>
<keyword evidence="3" id="KW-1133">Transmembrane helix</keyword>
<evidence type="ECO:0000256" key="3">
    <source>
        <dbReference type="ARBA" id="ARBA00022989"/>
    </source>
</evidence>
<dbReference type="EMBL" id="JBHSWE010000001">
    <property type="protein sequence ID" value="MFC6671338.1"/>
    <property type="molecule type" value="Genomic_DNA"/>
</dbReference>
<gene>
    <name evidence="5" type="ORF">ACFQDL_15605</name>
</gene>
<protein>
    <recommendedName>
        <fullName evidence="7">AsmA domain-containing protein</fullName>
    </recommendedName>
</protein>